<dbReference type="InParanoid" id="A0A078A8Z0"/>
<feature type="compositionally biased region" description="Basic and acidic residues" evidence="1">
    <location>
        <begin position="167"/>
        <end position="188"/>
    </location>
</feature>
<feature type="compositionally biased region" description="Polar residues" evidence="1">
    <location>
        <begin position="222"/>
        <end position="231"/>
    </location>
</feature>
<name>A0A078A8Z0_STYLE</name>
<accession>A0A078A8Z0</accession>
<proteinExistence type="predicted"/>
<evidence type="ECO:0000313" key="3">
    <source>
        <dbReference type="Proteomes" id="UP000039865"/>
    </source>
</evidence>
<reference evidence="2 3" key="1">
    <citation type="submission" date="2014-06" db="EMBL/GenBank/DDBJ databases">
        <authorList>
            <person name="Swart Estienne"/>
        </authorList>
    </citation>
    <scope>NUCLEOTIDE SEQUENCE [LARGE SCALE GENOMIC DNA]</scope>
    <source>
        <strain evidence="2 3">130c</strain>
    </source>
</reference>
<feature type="region of interest" description="Disordered" evidence="1">
    <location>
        <begin position="148"/>
        <end position="247"/>
    </location>
</feature>
<dbReference type="Proteomes" id="UP000039865">
    <property type="component" value="Unassembled WGS sequence"/>
</dbReference>
<evidence type="ECO:0000313" key="2">
    <source>
        <dbReference type="EMBL" id="CDW78740.1"/>
    </source>
</evidence>
<sequence length="451" mass="52783">MNSETQYNYKNKHYHFHKDQRQDYGGNSQEYYGGYNQSSQPYKASQNYRQIKELMLIGEEDSVMDINSIKIIIIRKIMAIMRTMRAKVTGLANEWQETGYKQRRNSGYNNKIGHEQKTFKDKPFNEKHFKQNSLIQIQIEYRHQHHHYGGNYHADNKSRQLNEPGLDDNHDQATERQRTQDSKEDRKIFSYSKQEQLNIDSHNVDERQDKDYQQHISDSHTQESQNQSLQDLPSKHDDIDSCSNNERHDSECTLSVVAETDFDIQQQEAQDDEYTSTQQLIQFCQEKERNISGNRVVTIKNAPTDHLKQGSSSYILDYNDEQTTTGGDSSLMSAEETASPQLRKPKIIDLQGQGVILCEISINTPGGQLEIKLREYDYPFLQTIVELIYKLGEFKIIEMKEGLFIYLEDMMSRASFQRLQDQIKPFYPQNSRQNVLLQQETTSTPENQNLQ</sequence>
<organism evidence="2 3">
    <name type="scientific">Stylonychia lemnae</name>
    <name type="common">Ciliate</name>
    <dbReference type="NCBI Taxonomy" id="5949"/>
    <lineage>
        <taxon>Eukaryota</taxon>
        <taxon>Sar</taxon>
        <taxon>Alveolata</taxon>
        <taxon>Ciliophora</taxon>
        <taxon>Intramacronucleata</taxon>
        <taxon>Spirotrichea</taxon>
        <taxon>Stichotrichia</taxon>
        <taxon>Sporadotrichida</taxon>
        <taxon>Oxytrichidae</taxon>
        <taxon>Stylonychinae</taxon>
        <taxon>Stylonychia</taxon>
    </lineage>
</organism>
<keyword evidence="3" id="KW-1185">Reference proteome</keyword>
<gene>
    <name evidence="2" type="primary">Contig5261.g5638</name>
    <name evidence="2" type="ORF">STYLEM_7724</name>
</gene>
<feature type="compositionally biased region" description="Polar residues" evidence="1">
    <location>
        <begin position="191"/>
        <end position="201"/>
    </location>
</feature>
<protein>
    <submittedName>
        <fullName evidence="2">Uncharacterized protein</fullName>
    </submittedName>
</protein>
<feature type="compositionally biased region" description="Basic and acidic residues" evidence="1">
    <location>
        <begin position="233"/>
        <end position="247"/>
    </location>
</feature>
<dbReference type="AlphaFoldDB" id="A0A078A8Z0"/>
<evidence type="ECO:0000256" key="1">
    <source>
        <dbReference type="SAM" id="MobiDB-lite"/>
    </source>
</evidence>
<feature type="compositionally biased region" description="Basic and acidic residues" evidence="1">
    <location>
        <begin position="202"/>
        <end position="221"/>
    </location>
</feature>
<dbReference type="EMBL" id="CCKQ01007383">
    <property type="protein sequence ID" value="CDW78740.1"/>
    <property type="molecule type" value="Genomic_DNA"/>
</dbReference>